<keyword evidence="9" id="KW-0472">Membrane</keyword>
<keyword evidence="8" id="KW-0496">Mitochondrion</keyword>
<evidence type="ECO:0000256" key="8">
    <source>
        <dbReference type="ARBA" id="ARBA00023128"/>
    </source>
</evidence>
<dbReference type="GO" id="GO:0015986">
    <property type="term" value="P:proton motive force-driven ATP synthesis"/>
    <property type="evidence" value="ECO:0007669"/>
    <property type="project" value="InterPro"/>
</dbReference>
<evidence type="ECO:0000256" key="7">
    <source>
        <dbReference type="ARBA" id="ARBA00023065"/>
    </source>
</evidence>
<dbReference type="GO" id="GO:0015078">
    <property type="term" value="F:proton transmembrane transporter activity"/>
    <property type="evidence" value="ECO:0007669"/>
    <property type="project" value="InterPro"/>
</dbReference>
<keyword evidence="7" id="KW-0406">Ion transport</keyword>
<dbReference type="GO" id="GO:0045259">
    <property type="term" value="C:proton-transporting ATP synthase complex"/>
    <property type="evidence" value="ECO:0007669"/>
    <property type="project" value="UniProtKB-KW"/>
</dbReference>
<evidence type="ECO:0000256" key="10">
    <source>
        <dbReference type="SAM" id="Coils"/>
    </source>
</evidence>
<evidence type="ECO:0000256" key="9">
    <source>
        <dbReference type="ARBA" id="ARBA00023136"/>
    </source>
</evidence>
<protein>
    <recommendedName>
        <fullName evidence="13">ATP synthase subunit d, mitochondrial</fullName>
    </recommendedName>
</protein>
<accession>A0AAD7ULJ2</accession>
<dbReference type="InterPro" id="IPR036228">
    <property type="entry name" value="ATP_synth_F0_dsu_sf_mt"/>
</dbReference>
<dbReference type="SUPFAM" id="SSF161065">
    <property type="entry name" value="ATP synthase D chain-like"/>
    <property type="match status" value="1"/>
</dbReference>
<evidence type="ECO:0000256" key="1">
    <source>
        <dbReference type="ARBA" id="ARBA00004273"/>
    </source>
</evidence>
<evidence type="ECO:0008006" key="13">
    <source>
        <dbReference type="Google" id="ProtNLM"/>
    </source>
</evidence>
<organism evidence="11 12">
    <name type="scientific">Chrysophaeum taylorii</name>
    <dbReference type="NCBI Taxonomy" id="2483200"/>
    <lineage>
        <taxon>Eukaryota</taxon>
        <taxon>Sar</taxon>
        <taxon>Stramenopiles</taxon>
        <taxon>Ochrophyta</taxon>
        <taxon>Pelagophyceae</taxon>
        <taxon>Pelagomonadales</taxon>
        <taxon>Pelagomonadaceae</taxon>
        <taxon>Chrysophaeum</taxon>
    </lineage>
</organism>
<gene>
    <name evidence="11" type="ORF">CTAYLR_008442</name>
</gene>
<dbReference type="PANTHER" id="PTHR12700">
    <property type="entry name" value="ATP SYNTHASE SUBUNIT D, MITOCHONDRIAL"/>
    <property type="match status" value="1"/>
</dbReference>
<dbReference type="Pfam" id="PF05873">
    <property type="entry name" value="Mt_ATP-synt_D"/>
    <property type="match status" value="1"/>
</dbReference>
<dbReference type="EMBL" id="JAQMWT010000134">
    <property type="protein sequence ID" value="KAJ8609703.1"/>
    <property type="molecule type" value="Genomic_DNA"/>
</dbReference>
<evidence type="ECO:0000256" key="6">
    <source>
        <dbReference type="ARBA" id="ARBA00022792"/>
    </source>
</evidence>
<sequence>MTIRRGARRLSSLAKLGELVVTDDAKQEVGRLRALLGEVTKLKTKYSSDPAPIDFGYYKTKLDPALVESIEANYASIVFPDTVEPTDAAAIASARQSKLSGFMTEADALIDESQERIKELKATIDTMQAKMTGPDTCVTDVYEQYPDIEAEVDDEIKNHQWSKDVL</sequence>
<evidence type="ECO:0000256" key="2">
    <source>
        <dbReference type="ARBA" id="ARBA00006842"/>
    </source>
</evidence>
<evidence type="ECO:0000313" key="12">
    <source>
        <dbReference type="Proteomes" id="UP001230188"/>
    </source>
</evidence>
<keyword evidence="12" id="KW-1185">Reference proteome</keyword>
<dbReference type="AlphaFoldDB" id="A0AAD7ULJ2"/>
<evidence type="ECO:0000313" key="11">
    <source>
        <dbReference type="EMBL" id="KAJ8609703.1"/>
    </source>
</evidence>
<evidence type="ECO:0000256" key="3">
    <source>
        <dbReference type="ARBA" id="ARBA00022448"/>
    </source>
</evidence>
<comment type="subcellular location">
    <subcellularLocation>
        <location evidence="1">Mitochondrion inner membrane</location>
    </subcellularLocation>
</comment>
<keyword evidence="6" id="KW-0999">Mitochondrion inner membrane</keyword>
<evidence type="ECO:0000256" key="5">
    <source>
        <dbReference type="ARBA" id="ARBA00022781"/>
    </source>
</evidence>
<dbReference type="Gene3D" id="6.10.280.70">
    <property type="match status" value="1"/>
</dbReference>
<evidence type="ECO:0000256" key="4">
    <source>
        <dbReference type="ARBA" id="ARBA00022547"/>
    </source>
</evidence>
<dbReference type="Proteomes" id="UP001230188">
    <property type="component" value="Unassembled WGS sequence"/>
</dbReference>
<dbReference type="GO" id="GO:0005743">
    <property type="term" value="C:mitochondrial inner membrane"/>
    <property type="evidence" value="ECO:0007669"/>
    <property type="project" value="UniProtKB-SubCell"/>
</dbReference>
<comment type="caution">
    <text evidence="11">The sequence shown here is derived from an EMBL/GenBank/DDBJ whole genome shotgun (WGS) entry which is preliminary data.</text>
</comment>
<dbReference type="InterPro" id="IPR008689">
    <property type="entry name" value="ATP_synth_F0_dsu_mt"/>
</dbReference>
<keyword evidence="10" id="KW-0175">Coiled coil</keyword>
<name>A0AAD7ULJ2_9STRA</name>
<keyword evidence="5" id="KW-0375">Hydrogen ion transport</keyword>
<keyword evidence="4" id="KW-0138">CF(0)</keyword>
<keyword evidence="3" id="KW-0813">Transport</keyword>
<feature type="coiled-coil region" evidence="10">
    <location>
        <begin position="103"/>
        <end position="130"/>
    </location>
</feature>
<comment type="similarity">
    <text evidence="2">Belongs to the ATPase d subunit family.</text>
</comment>
<proteinExistence type="inferred from homology"/>
<reference evidence="11" key="1">
    <citation type="submission" date="2023-01" db="EMBL/GenBank/DDBJ databases">
        <title>Metagenome sequencing of chrysophaentin producing Chrysophaeum taylorii.</title>
        <authorList>
            <person name="Davison J."/>
            <person name="Bewley C."/>
        </authorList>
    </citation>
    <scope>NUCLEOTIDE SEQUENCE</scope>
    <source>
        <strain evidence="11">NIES-1699</strain>
    </source>
</reference>